<dbReference type="SMART" id="SM00220">
    <property type="entry name" value="S_TKc"/>
    <property type="match status" value="1"/>
</dbReference>
<keyword evidence="2" id="KW-0723">Serine/threonine-protein kinase</keyword>
<evidence type="ECO:0000256" key="1">
    <source>
        <dbReference type="ARBA" id="ARBA00012513"/>
    </source>
</evidence>
<dbReference type="Proteomes" id="UP000886885">
    <property type="component" value="Chromosome 1D"/>
</dbReference>
<evidence type="ECO:0000313" key="9">
    <source>
        <dbReference type="EMBL" id="KAG6788714.1"/>
    </source>
</evidence>
<gene>
    <name evidence="9" type="ORF">POTOM_004791</name>
</gene>
<dbReference type="PANTHER" id="PTHR44167">
    <property type="entry name" value="OVARIAN-SPECIFIC SERINE/THREONINE-PROTEIN KINASE LOK-RELATED"/>
    <property type="match status" value="1"/>
</dbReference>
<dbReference type="GO" id="GO:0005524">
    <property type="term" value="F:ATP binding"/>
    <property type="evidence" value="ECO:0007669"/>
    <property type="project" value="UniProtKB-KW"/>
</dbReference>
<keyword evidence="4" id="KW-0547">Nucleotide-binding</keyword>
<dbReference type="PROSITE" id="PS00108">
    <property type="entry name" value="PROTEIN_KINASE_ST"/>
    <property type="match status" value="1"/>
</dbReference>
<keyword evidence="3" id="KW-0808">Transferase</keyword>
<feature type="region of interest" description="Disordered" evidence="7">
    <location>
        <begin position="1018"/>
        <end position="1046"/>
    </location>
</feature>
<dbReference type="FunFam" id="1.10.510.10:FF:001893">
    <property type="entry name" value="Probable serine/threonine-protein kinase DDB_G0291918"/>
    <property type="match status" value="1"/>
</dbReference>
<feature type="compositionally biased region" description="Basic and acidic residues" evidence="7">
    <location>
        <begin position="778"/>
        <end position="788"/>
    </location>
</feature>
<dbReference type="OrthoDB" id="10020333at2759"/>
<comment type="caution">
    <text evidence="9">The sequence shown here is derived from an EMBL/GenBank/DDBJ whole genome shotgun (WGS) entry which is preliminary data.</text>
</comment>
<keyword evidence="6" id="KW-0067">ATP-binding</keyword>
<evidence type="ECO:0000256" key="2">
    <source>
        <dbReference type="ARBA" id="ARBA00022527"/>
    </source>
</evidence>
<dbReference type="InterPro" id="IPR008271">
    <property type="entry name" value="Ser/Thr_kinase_AS"/>
</dbReference>
<dbReference type="Pfam" id="PF00069">
    <property type="entry name" value="Pkinase"/>
    <property type="match status" value="2"/>
</dbReference>
<name>A0A8X8AHZ5_POPTO</name>
<accession>A0A8X8AHZ5</accession>
<organism evidence="9 10">
    <name type="scientific">Populus tomentosa</name>
    <name type="common">Chinese white poplar</name>
    <dbReference type="NCBI Taxonomy" id="118781"/>
    <lineage>
        <taxon>Eukaryota</taxon>
        <taxon>Viridiplantae</taxon>
        <taxon>Streptophyta</taxon>
        <taxon>Embryophyta</taxon>
        <taxon>Tracheophyta</taxon>
        <taxon>Spermatophyta</taxon>
        <taxon>Magnoliopsida</taxon>
        <taxon>eudicotyledons</taxon>
        <taxon>Gunneridae</taxon>
        <taxon>Pentapetalae</taxon>
        <taxon>rosids</taxon>
        <taxon>fabids</taxon>
        <taxon>Malpighiales</taxon>
        <taxon>Salicaceae</taxon>
        <taxon>Saliceae</taxon>
        <taxon>Populus</taxon>
    </lineage>
</organism>
<evidence type="ECO:0000256" key="7">
    <source>
        <dbReference type="SAM" id="MobiDB-lite"/>
    </source>
</evidence>
<evidence type="ECO:0000256" key="6">
    <source>
        <dbReference type="ARBA" id="ARBA00022840"/>
    </source>
</evidence>
<feature type="domain" description="Protein kinase" evidence="8">
    <location>
        <begin position="492"/>
        <end position="1003"/>
    </location>
</feature>
<evidence type="ECO:0000259" key="8">
    <source>
        <dbReference type="PROSITE" id="PS50011"/>
    </source>
</evidence>
<dbReference type="GO" id="GO:0004674">
    <property type="term" value="F:protein serine/threonine kinase activity"/>
    <property type="evidence" value="ECO:0007669"/>
    <property type="project" value="UniProtKB-KW"/>
</dbReference>
<proteinExistence type="predicted"/>
<protein>
    <recommendedName>
        <fullName evidence="1">non-specific serine/threonine protein kinase</fullName>
        <ecNumber evidence="1">2.7.11.1</ecNumber>
    </recommendedName>
</protein>
<feature type="compositionally biased region" description="Polar residues" evidence="7">
    <location>
        <begin position="764"/>
        <end position="776"/>
    </location>
</feature>
<evidence type="ECO:0000256" key="5">
    <source>
        <dbReference type="ARBA" id="ARBA00022777"/>
    </source>
</evidence>
<dbReference type="PANTHER" id="PTHR44167:SF23">
    <property type="entry name" value="CDC7 KINASE, ISOFORM A-RELATED"/>
    <property type="match status" value="1"/>
</dbReference>
<dbReference type="GO" id="GO:0005634">
    <property type="term" value="C:nucleus"/>
    <property type="evidence" value="ECO:0007669"/>
    <property type="project" value="TreeGrafter"/>
</dbReference>
<dbReference type="EC" id="2.7.11.1" evidence="1"/>
<keyword evidence="5" id="KW-0418">Kinase</keyword>
<dbReference type="GO" id="GO:0044773">
    <property type="term" value="P:mitotic DNA damage checkpoint signaling"/>
    <property type="evidence" value="ECO:0007669"/>
    <property type="project" value="TreeGrafter"/>
</dbReference>
<feature type="region of interest" description="Disordered" evidence="7">
    <location>
        <begin position="764"/>
        <end position="788"/>
    </location>
</feature>
<dbReference type="EMBL" id="JAAWWB010000002">
    <property type="protein sequence ID" value="KAG6788714.1"/>
    <property type="molecule type" value="Genomic_DNA"/>
</dbReference>
<keyword evidence="10" id="KW-1185">Reference proteome</keyword>
<evidence type="ECO:0000256" key="4">
    <source>
        <dbReference type="ARBA" id="ARBA00022741"/>
    </source>
</evidence>
<dbReference type="InterPro" id="IPR000719">
    <property type="entry name" value="Prot_kinase_dom"/>
</dbReference>
<feature type="compositionally biased region" description="Polar residues" evidence="7">
    <location>
        <begin position="451"/>
        <end position="461"/>
    </location>
</feature>
<dbReference type="AlphaFoldDB" id="A0A8X8AHZ5"/>
<reference evidence="9" key="1">
    <citation type="journal article" date="2020" name="bioRxiv">
        <title>Hybrid origin of Populus tomentosa Carr. identified through genome sequencing and phylogenomic analysis.</title>
        <authorList>
            <person name="An X."/>
            <person name="Gao K."/>
            <person name="Chen Z."/>
            <person name="Li J."/>
            <person name="Yang X."/>
            <person name="Yang X."/>
            <person name="Zhou J."/>
            <person name="Guo T."/>
            <person name="Zhao T."/>
            <person name="Huang S."/>
            <person name="Miao D."/>
            <person name="Khan W.U."/>
            <person name="Rao P."/>
            <person name="Ye M."/>
            <person name="Lei B."/>
            <person name="Liao W."/>
            <person name="Wang J."/>
            <person name="Ji L."/>
            <person name="Li Y."/>
            <person name="Guo B."/>
            <person name="Mustafa N.S."/>
            <person name="Li S."/>
            <person name="Yun Q."/>
            <person name="Keller S.R."/>
            <person name="Mao J."/>
            <person name="Zhang R."/>
            <person name="Strauss S.H."/>
        </authorList>
    </citation>
    <scope>NUCLEOTIDE SEQUENCE</scope>
    <source>
        <strain evidence="9">GM15</strain>
        <tissue evidence="9">Leaf</tissue>
    </source>
</reference>
<feature type="region of interest" description="Disordered" evidence="7">
    <location>
        <begin position="437"/>
        <end position="461"/>
    </location>
</feature>
<dbReference type="PROSITE" id="PS50011">
    <property type="entry name" value="PROTEIN_KINASE_DOM"/>
    <property type="match status" value="1"/>
</dbReference>
<evidence type="ECO:0000256" key="3">
    <source>
        <dbReference type="ARBA" id="ARBA00022679"/>
    </source>
</evidence>
<evidence type="ECO:0000313" key="10">
    <source>
        <dbReference type="Proteomes" id="UP000886885"/>
    </source>
</evidence>
<sequence length="1046" mass="117355">MQTQLSNTRLALIDYLTTTTTTTESDLQEKAWHILALLLSIGNPTPAPDLASHCTLFNASPDLIESLCSIPNSPITLTSNHDNSSDNFLVTISPLGLFALNQFLSNFNLIEAFATRIWHAICGLEVPLKDLVRMYFRKRKRIGFDYADVYDKDQEVCPLPKRIRNDCWKLPFHLTGDVSSSINVEPSYMLSQPNNFILSPDFFVKTLASELGCKLRNIEHVEDEMNTGAIVESKEDKRMMGCELDEDSALPIVMLDNEAVFREAKVDEIDLESRIDINATCCLADVKWSKTFSLEFTSINGACNGTNDCHIETVRTGTNDCHIETVRTETNEELLIDYGKMEGEGINHFQSTNTTFNVPQESNFRRMNELSSLDKEAITNHVKNQAKVSTTELCVPPKKLKDSKPSTKIRVTTGVAASPRQQALCQSLEQKKAVIPPKENQRRRKDHMKISTGQKSKQTCNDIHTKERKKDCALNSPKDRVGSKDFPCFDSYIVEEEGGSGGYGTVYRATRKLDGTTVAIKCMLEWLSYHPNEWSGAMGVIGEWRFGNLYAPFQHGDAFCHIVNLCPHENAHRHHVSNELRMLERFGGKNFVIKFEGCLKNQNSDCLVLEYVEHDRPEVLKKEIDVFQLRWYGYCMFRAIASLHKQGVVHRDIKPGNFLFSCKANKGYLIDFNLALDLHQKLGTINSLTIDKSKAANDVSFNSVAASNAKYVPPSKSRRFPGSKFLDAVDLGAIKDFKSTLEARNVKKKAVRNIMISQGADGSGITSVKDATSARTPSVERMKEPLPSQGRKELISLLHEAMQSPNQEASSFPASMRKRIAAPPGKVDGRHIYLTPMPLHSTGITVAGIGLVKNKCDGKNKKEGPCVGTKGFRAPEVLFRSLHQGPKVDIWSAGVTLLYLIIGKTPFYGDPEQNIKDIVKLRGSEDLWEVSKLHNRESSFPADLYNMQSLPPTTLWEWCKLNSKRQDFLDAVPSSLIDLVDKCLTVNPRLRISAEDALKHEFFAPCNESLRRQKLLRQGHSLDSRTKTPSHGQSIARPIKISQRQP</sequence>
<dbReference type="FunFam" id="1.10.510.10:FF:001725">
    <property type="entry name" value="Kinase like protein"/>
    <property type="match status" value="1"/>
</dbReference>